<comment type="similarity">
    <text evidence="1">Belongs to the ATP-dependent AMP-binding enzyme family.</text>
</comment>
<reference evidence="5" key="1">
    <citation type="submission" date="2020-05" db="EMBL/GenBank/DDBJ databases">
        <title>Phylogenomic resolution of chytrid fungi.</title>
        <authorList>
            <person name="Stajich J.E."/>
            <person name="Amses K."/>
            <person name="Simmons R."/>
            <person name="Seto K."/>
            <person name="Myers J."/>
            <person name="Bonds A."/>
            <person name="Quandt C.A."/>
            <person name="Barry K."/>
            <person name="Liu P."/>
            <person name="Grigoriev I."/>
            <person name="Longcore J.E."/>
            <person name="James T.Y."/>
        </authorList>
    </citation>
    <scope>NUCLEOTIDE SEQUENCE</scope>
    <source>
        <strain evidence="5">JEL0513</strain>
    </source>
</reference>
<keyword evidence="2" id="KW-0436">Ligase</keyword>
<gene>
    <name evidence="5" type="ORF">HK100_001844</name>
</gene>
<dbReference type="SUPFAM" id="SSF56801">
    <property type="entry name" value="Acetyl-CoA synthetase-like"/>
    <property type="match status" value="1"/>
</dbReference>
<dbReference type="Proteomes" id="UP001211907">
    <property type="component" value="Unassembled WGS sequence"/>
</dbReference>
<keyword evidence="6" id="KW-1185">Reference proteome</keyword>
<dbReference type="Gene3D" id="3.30.300.30">
    <property type="match status" value="1"/>
</dbReference>
<dbReference type="EMBL" id="JADGJH010001409">
    <property type="protein sequence ID" value="KAJ3113929.1"/>
    <property type="molecule type" value="Genomic_DNA"/>
</dbReference>
<evidence type="ECO:0000259" key="4">
    <source>
        <dbReference type="Pfam" id="PF13193"/>
    </source>
</evidence>
<organism evidence="5 6">
    <name type="scientific">Physocladia obscura</name>
    <dbReference type="NCBI Taxonomy" id="109957"/>
    <lineage>
        <taxon>Eukaryota</taxon>
        <taxon>Fungi</taxon>
        <taxon>Fungi incertae sedis</taxon>
        <taxon>Chytridiomycota</taxon>
        <taxon>Chytridiomycota incertae sedis</taxon>
        <taxon>Chytridiomycetes</taxon>
        <taxon>Chytridiales</taxon>
        <taxon>Chytriomycetaceae</taxon>
        <taxon>Physocladia</taxon>
    </lineage>
</organism>
<dbReference type="InterPro" id="IPR000873">
    <property type="entry name" value="AMP-dep_synth/lig_dom"/>
</dbReference>
<comment type="caution">
    <text evidence="5">The sequence shown here is derived from an EMBL/GenBank/DDBJ whole genome shotgun (WGS) entry which is preliminary data.</text>
</comment>
<dbReference type="Pfam" id="PF00501">
    <property type="entry name" value="AMP-binding"/>
    <property type="match status" value="2"/>
</dbReference>
<dbReference type="AlphaFoldDB" id="A0AAD5XBI4"/>
<evidence type="ECO:0000313" key="6">
    <source>
        <dbReference type="Proteomes" id="UP001211907"/>
    </source>
</evidence>
<sequence>MIYDSKYSAAAIPENLDVHTVVFGRELRASNKTALVDALTGTRVSYRQMLADIDALVDALYGTLRFKKWDVVAVLSPNHMQYPIVVHAIIKAGGTVSPANPTYNHSEFAFQLEDSGAKFIFVHPAVLSVALAAAKQVGIPESRIILFNDSSVSYPGPARRTISQISSENTKAAPTVTFSRKDVMTKPAYLCYSSGTTGLPKGVETTHYNIISNVLQFEAYQKNRREVYSGDVFTGHLRDDFGTSLVFPKYELELFLKSLQKYQVTVSHIVPPILLQIAKSPIVNQYKFPKLRAFMSGAAPLAPELCHAIYDKLGVFVHQGFGLTETSPITHMLPQSLCLKFPSSIGHLIPNVQARLVSPETGLDVAPTKEGELWIRGPNVMKGYHNNPKATAESIDQDGWFHTGDIAIVDENGLFYIVDRLKELIKYKGFQVAPAELEAYLLEHPAIADVAVIGRADEVGGEIPRAFVVLKVWCVLSMILPKLKLQQRQPNVKCTEGEIIQFIDAKVSPHKKLRGGVEFVNEIPKSASGKILRRILREKDAETVKKLKAKLPC</sequence>
<dbReference type="PANTHER" id="PTHR24096">
    <property type="entry name" value="LONG-CHAIN-FATTY-ACID--COA LIGASE"/>
    <property type="match status" value="1"/>
</dbReference>
<evidence type="ECO:0000256" key="1">
    <source>
        <dbReference type="ARBA" id="ARBA00006432"/>
    </source>
</evidence>
<feature type="domain" description="AMP-dependent synthetase/ligase" evidence="3">
    <location>
        <begin position="243"/>
        <end position="385"/>
    </location>
</feature>
<dbReference type="InterPro" id="IPR025110">
    <property type="entry name" value="AMP-bd_C"/>
</dbReference>
<feature type="domain" description="AMP-binding enzyme C-terminal" evidence="4">
    <location>
        <begin position="436"/>
        <end position="530"/>
    </location>
</feature>
<feature type="domain" description="AMP-dependent synthetase/ligase" evidence="3">
    <location>
        <begin position="29"/>
        <end position="233"/>
    </location>
</feature>
<accession>A0AAD5XBI4</accession>
<evidence type="ECO:0000256" key="2">
    <source>
        <dbReference type="ARBA" id="ARBA00022598"/>
    </source>
</evidence>
<dbReference type="Gene3D" id="3.40.50.12780">
    <property type="entry name" value="N-terminal domain of ligase-like"/>
    <property type="match status" value="1"/>
</dbReference>
<dbReference type="PROSITE" id="PS00455">
    <property type="entry name" value="AMP_BINDING"/>
    <property type="match status" value="1"/>
</dbReference>
<name>A0AAD5XBI4_9FUNG</name>
<dbReference type="Pfam" id="PF13193">
    <property type="entry name" value="AMP-binding_C"/>
    <property type="match status" value="1"/>
</dbReference>
<protein>
    <submittedName>
        <fullName evidence="5">Uncharacterized protein</fullName>
    </submittedName>
</protein>
<dbReference type="InterPro" id="IPR045851">
    <property type="entry name" value="AMP-bd_C_sf"/>
</dbReference>
<evidence type="ECO:0000313" key="5">
    <source>
        <dbReference type="EMBL" id="KAJ3113929.1"/>
    </source>
</evidence>
<dbReference type="CDD" id="cd05911">
    <property type="entry name" value="Firefly_Luc_like"/>
    <property type="match status" value="1"/>
</dbReference>
<dbReference type="FunFam" id="3.30.300.30:FF:000007">
    <property type="entry name" value="4-coumarate--CoA ligase 2"/>
    <property type="match status" value="1"/>
</dbReference>
<dbReference type="GO" id="GO:0016405">
    <property type="term" value="F:CoA-ligase activity"/>
    <property type="evidence" value="ECO:0007669"/>
    <property type="project" value="TreeGrafter"/>
</dbReference>
<proteinExistence type="inferred from homology"/>
<dbReference type="InterPro" id="IPR042099">
    <property type="entry name" value="ANL_N_sf"/>
</dbReference>
<dbReference type="PANTHER" id="PTHR24096:SF149">
    <property type="entry name" value="AMP-BINDING DOMAIN-CONTAINING PROTEIN-RELATED"/>
    <property type="match status" value="1"/>
</dbReference>
<evidence type="ECO:0000259" key="3">
    <source>
        <dbReference type="Pfam" id="PF00501"/>
    </source>
</evidence>
<dbReference type="InterPro" id="IPR020845">
    <property type="entry name" value="AMP-binding_CS"/>
</dbReference>